<proteinExistence type="predicted"/>
<dbReference type="AlphaFoldDB" id="A0A516H4P1"/>
<reference evidence="2 3" key="1">
    <citation type="submission" date="2019-07" db="EMBL/GenBank/DDBJ databases">
        <title>Genome sequencing for Ferrovibrio sp. K5.</title>
        <authorList>
            <person name="Park S.-J."/>
        </authorList>
    </citation>
    <scope>NUCLEOTIDE SEQUENCE [LARGE SCALE GENOMIC DNA]</scope>
    <source>
        <strain evidence="2 3">K5</strain>
    </source>
</reference>
<dbReference type="SUPFAM" id="SSF53335">
    <property type="entry name" value="S-adenosyl-L-methionine-dependent methyltransferases"/>
    <property type="match status" value="1"/>
</dbReference>
<dbReference type="Proteomes" id="UP000317496">
    <property type="component" value="Chromosome"/>
</dbReference>
<dbReference type="InterPro" id="IPR018773">
    <property type="entry name" value="MeTrfase_reg_dom_prd"/>
</dbReference>
<evidence type="ECO:0000313" key="3">
    <source>
        <dbReference type="Proteomes" id="UP000317496"/>
    </source>
</evidence>
<dbReference type="PROSITE" id="PS00028">
    <property type="entry name" value="ZINC_FINGER_C2H2_1"/>
    <property type="match status" value="1"/>
</dbReference>
<dbReference type="EMBL" id="CP041636">
    <property type="protein sequence ID" value="QDO98727.1"/>
    <property type="molecule type" value="Genomic_DNA"/>
</dbReference>
<dbReference type="InterPro" id="IPR025714">
    <property type="entry name" value="Methyltranfer_dom"/>
</dbReference>
<name>A0A516H4P1_9PROT</name>
<evidence type="ECO:0000313" key="2">
    <source>
        <dbReference type="EMBL" id="QDO98727.1"/>
    </source>
</evidence>
<organism evidence="2 3">
    <name type="scientific">Ferrovibrio terrae</name>
    <dbReference type="NCBI Taxonomy" id="2594003"/>
    <lineage>
        <taxon>Bacteria</taxon>
        <taxon>Pseudomonadati</taxon>
        <taxon>Pseudomonadota</taxon>
        <taxon>Alphaproteobacteria</taxon>
        <taxon>Rhodospirillales</taxon>
        <taxon>Rhodospirillaceae</taxon>
        <taxon>Ferrovibrio</taxon>
    </lineage>
</organism>
<dbReference type="InterPro" id="IPR029063">
    <property type="entry name" value="SAM-dependent_MTases_sf"/>
</dbReference>
<dbReference type="KEGG" id="fer:FNB15_16225"/>
<keyword evidence="2" id="KW-0808">Transferase</keyword>
<dbReference type="OrthoDB" id="5298787at2"/>
<keyword evidence="3" id="KW-1185">Reference proteome</keyword>
<dbReference type="GO" id="GO:0008168">
    <property type="term" value="F:methyltransferase activity"/>
    <property type="evidence" value="ECO:0007669"/>
    <property type="project" value="UniProtKB-KW"/>
</dbReference>
<dbReference type="Gene3D" id="3.40.50.150">
    <property type="entry name" value="Vaccinia Virus protein VP39"/>
    <property type="match status" value="1"/>
</dbReference>
<dbReference type="Pfam" id="PF13847">
    <property type="entry name" value="Methyltransf_31"/>
    <property type="match status" value="1"/>
</dbReference>
<dbReference type="CDD" id="cd02440">
    <property type="entry name" value="AdoMet_MTases"/>
    <property type="match status" value="1"/>
</dbReference>
<dbReference type="GO" id="GO:0032259">
    <property type="term" value="P:methylation"/>
    <property type="evidence" value="ECO:0007669"/>
    <property type="project" value="UniProtKB-KW"/>
</dbReference>
<sequence length="540" mass="60989">MLGLVLRYCVTHHARSQQWGSGVDWTEGYVDVGYTHDFYRELTPALHRFALLSRSIDPGHVNLDRITYCELGCGHGFSTALLAAAHPQAEFHANDFLPGHISYAQNLAAEPGMKNVHFYDDSFEEFVKRDLPQFDVITLHGVYTWVNEENRNHIINFLAKRLKVGGTVYISYNCYPGWATMAPLRQLMVMLSGNSSDPLLPRIDQALSKIQGLFDTNSMYSRVNPMLKDRFEGVRKQTRPYIAHEYFNRDWTIFYHTDVARDMRSAKLDYATTVELFEHLDNFNLTAEQQALLQGTENPDHREVMRDFLTNRQFRRDLYIKGRLPLDAAERNRQILATRFVLTSPDDTIKRNVLTPLGNLGLNAAVFDPLIAVLARGPRTLAELMQDAALSAVNIVAVIEAITALVGQNHVQPCLPAAGDAERARSTAAFNTAIMERALYSNELQFLASPVTGGGYQIGRFEQLFLLGEQRKQDPAAFVTDCLTARNEVLVRDGKALATREENLAHLRERYETFRQRTLPILQQLGIVAGQESGSGKKKK</sequence>
<dbReference type="InterPro" id="IPR013087">
    <property type="entry name" value="Znf_C2H2_type"/>
</dbReference>
<gene>
    <name evidence="2" type="ORF">FNB15_16225</name>
</gene>
<evidence type="ECO:0000259" key="1">
    <source>
        <dbReference type="PROSITE" id="PS00028"/>
    </source>
</evidence>
<accession>A0A516H4P1</accession>
<feature type="domain" description="C2H2-type" evidence="1">
    <location>
        <begin position="69"/>
        <end position="92"/>
    </location>
</feature>
<dbReference type="Pfam" id="PF10119">
    <property type="entry name" value="MethyTransf_Reg"/>
    <property type="match status" value="1"/>
</dbReference>
<protein>
    <submittedName>
        <fullName evidence="2">Methyltransferase domain-containing protein</fullName>
    </submittedName>
</protein>
<keyword evidence="2" id="KW-0489">Methyltransferase</keyword>